<reference evidence="6" key="1">
    <citation type="submission" date="2018-06" db="EMBL/GenBank/DDBJ databases">
        <authorList>
            <person name="Zhirakovskaya E."/>
        </authorList>
    </citation>
    <scope>NUCLEOTIDE SEQUENCE</scope>
</reference>
<dbReference type="Pfam" id="PF23552">
    <property type="entry name" value="ParB_C"/>
    <property type="match status" value="1"/>
</dbReference>
<dbReference type="CDD" id="cd16393">
    <property type="entry name" value="SPO0J_N"/>
    <property type="match status" value="1"/>
</dbReference>
<dbReference type="NCBIfam" id="TIGR00180">
    <property type="entry name" value="parB_part"/>
    <property type="match status" value="1"/>
</dbReference>
<sequence>MSKKGKETGLGRGLSALLGEQVAVHPPQTNASKTQNVAIDLLQRNPEQPRRHFDETEMQRLTDSISKQGVLQPILVRAIAGSPQYQIVAGERRWRAAQAAGLHEIPVYVRELSDREVVEVALVENIQRADLNPVEEAQAFRVLLDQFGHTQQDVATAIGRSRSHIANTVRLLDLPKPVQELLISQQISAGHGRALLAAKDPALLAEQIITQGLSVRQAEKKSRSSRTAPETKSRRSGKSTDSKALEKQLSQSLGLQVNLQQNGTQKGTLSIQYQSLEQLDDLCRRLNNN</sequence>
<dbReference type="InterPro" id="IPR004437">
    <property type="entry name" value="ParB/RepB/Spo0J"/>
</dbReference>
<evidence type="ECO:0000256" key="1">
    <source>
        <dbReference type="ARBA" id="ARBA00006295"/>
    </source>
</evidence>
<dbReference type="InterPro" id="IPR041468">
    <property type="entry name" value="HTH_ParB/Spo0J"/>
</dbReference>
<feature type="region of interest" description="Disordered" evidence="4">
    <location>
        <begin position="216"/>
        <end position="247"/>
    </location>
</feature>
<dbReference type="EMBL" id="UOEE01000061">
    <property type="protein sequence ID" value="VAV88333.1"/>
    <property type="molecule type" value="Genomic_DNA"/>
</dbReference>
<dbReference type="PANTHER" id="PTHR33375:SF1">
    <property type="entry name" value="CHROMOSOME-PARTITIONING PROTEIN PARB-RELATED"/>
    <property type="match status" value="1"/>
</dbReference>
<protein>
    <submittedName>
        <fullName evidence="6">Chromosome (Plasmid) partitioning protein ParB</fullName>
    </submittedName>
</protein>
<dbReference type="SUPFAM" id="SSF109709">
    <property type="entry name" value="KorB DNA-binding domain-like"/>
    <property type="match status" value="1"/>
</dbReference>
<accession>A0A3B0RV10</accession>
<gene>
    <name evidence="6" type="ORF">MNBD_ALPHA06-461</name>
</gene>
<dbReference type="GO" id="GO:0007059">
    <property type="term" value="P:chromosome segregation"/>
    <property type="evidence" value="ECO:0007669"/>
    <property type="project" value="UniProtKB-KW"/>
</dbReference>
<evidence type="ECO:0000256" key="3">
    <source>
        <dbReference type="ARBA" id="ARBA00023125"/>
    </source>
</evidence>
<keyword evidence="2" id="KW-0159">Chromosome partition</keyword>
<dbReference type="FunFam" id="1.10.10.2830:FF:000001">
    <property type="entry name" value="Chromosome partitioning protein ParB"/>
    <property type="match status" value="1"/>
</dbReference>
<dbReference type="Pfam" id="PF17762">
    <property type="entry name" value="HTH_ParB"/>
    <property type="match status" value="1"/>
</dbReference>
<dbReference type="AlphaFoldDB" id="A0A3B0RV10"/>
<feature type="domain" description="ParB-like N-terminal" evidence="5">
    <location>
        <begin position="35"/>
        <end position="126"/>
    </location>
</feature>
<organism evidence="6">
    <name type="scientific">hydrothermal vent metagenome</name>
    <dbReference type="NCBI Taxonomy" id="652676"/>
    <lineage>
        <taxon>unclassified sequences</taxon>
        <taxon>metagenomes</taxon>
        <taxon>ecological metagenomes</taxon>
    </lineage>
</organism>
<dbReference type="Pfam" id="PF02195">
    <property type="entry name" value="ParB_N"/>
    <property type="match status" value="1"/>
</dbReference>
<comment type="similarity">
    <text evidence="1">Belongs to the ParB family.</text>
</comment>
<dbReference type="InterPro" id="IPR057240">
    <property type="entry name" value="ParB_dimer_C"/>
</dbReference>
<dbReference type="SUPFAM" id="SSF110849">
    <property type="entry name" value="ParB/Sulfiredoxin"/>
    <property type="match status" value="1"/>
</dbReference>
<dbReference type="PANTHER" id="PTHR33375">
    <property type="entry name" value="CHROMOSOME-PARTITIONING PROTEIN PARB-RELATED"/>
    <property type="match status" value="1"/>
</dbReference>
<dbReference type="InterPro" id="IPR036086">
    <property type="entry name" value="ParB/Sulfiredoxin_sf"/>
</dbReference>
<evidence type="ECO:0000256" key="2">
    <source>
        <dbReference type="ARBA" id="ARBA00022829"/>
    </source>
</evidence>
<evidence type="ECO:0000256" key="4">
    <source>
        <dbReference type="SAM" id="MobiDB-lite"/>
    </source>
</evidence>
<dbReference type="FunFam" id="3.90.1530.30:FF:000001">
    <property type="entry name" value="Chromosome partitioning protein ParB"/>
    <property type="match status" value="1"/>
</dbReference>
<keyword evidence="3" id="KW-0238">DNA-binding</keyword>
<evidence type="ECO:0000259" key="5">
    <source>
        <dbReference type="SMART" id="SM00470"/>
    </source>
</evidence>
<name>A0A3B0RV10_9ZZZZ</name>
<dbReference type="Gene3D" id="1.10.10.2830">
    <property type="match status" value="1"/>
</dbReference>
<dbReference type="InterPro" id="IPR050336">
    <property type="entry name" value="Chromosome_partition/occlusion"/>
</dbReference>
<evidence type="ECO:0000313" key="6">
    <source>
        <dbReference type="EMBL" id="VAV88333.1"/>
    </source>
</evidence>
<feature type="compositionally biased region" description="Basic and acidic residues" evidence="4">
    <location>
        <begin position="229"/>
        <end position="246"/>
    </location>
</feature>
<dbReference type="SMART" id="SM00470">
    <property type="entry name" value="ParB"/>
    <property type="match status" value="1"/>
</dbReference>
<dbReference type="GO" id="GO:0005694">
    <property type="term" value="C:chromosome"/>
    <property type="evidence" value="ECO:0007669"/>
    <property type="project" value="TreeGrafter"/>
</dbReference>
<dbReference type="GO" id="GO:0003677">
    <property type="term" value="F:DNA binding"/>
    <property type="evidence" value="ECO:0007669"/>
    <property type="project" value="UniProtKB-KW"/>
</dbReference>
<dbReference type="InterPro" id="IPR003115">
    <property type="entry name" value="ParB_N"/>
</dbReference>
<proteinExistence type="inferred from homology"/>
<dbReference type="Gene3D" id="3.90.1530.30">
    <property type="match status" value="1"/>
</dbReference>